<keyword evidence="4" id="KW-1185">Reference proteome</keyword>
<comment type="caution">
    <text evidence="3">The sequence shown here is derived from an EMBL/GenBank/DDBJ whole genome shotgun (WGS) entry which is preliminary data.</text>
</comment>
<dbReference type="PANTHER" id="PTHR34982:SF1">
    <property type="entry name" value="FLAGELLAR ASSEMBLY PROTEIN FLIH"/>
    <property type="match status" value="1"/>
</dbReference>
<keyword evidence="1" id="KW-0813">Transport</keyword>
<proteinExistence type="predicted"/>
<evidence type="ECO:0000256" key="1">
    <source>
        <dbReference type="ARBA" id="ARBA00022448"/>
    </source>
</evidence>
<dbReference type="Proteomes" id="UP000574769">
    <property type="component" value="Unassembled WGS sequence"/>
</dbReference>
<protein>
    <submittedName>
        <fullName evidence="3">Flagellar assembly protein FliH</fullName>
    </submittedName>
</protein>
<evidence type="ECO:0000313" key="3">
    <source>
        <dbReference type="EMBL" id="MBB4616681.1"/>
    </source>
</evidence>
<sequence>MDHSFHIRPFAFERVFEATPTSGSGNDALSADELRLRVAVLEADLVVARQDRESALTDARGEAYEAGRAAARLEREAALLAAVDALHATVEEIEGELSAIADRCTREAAEVAHAAAEMLAARAIAEAPGAAIDAAIGRVLQQVQRGQEIQVSVAPSLVAEIERLIAVRQAGDRRRLALSVVGDATLAEGDAHIHWDRGGVVLDGAARAEAVRQALAGLLSGPPPHDG</sequence>
<keyword evidence="3" id="KW-0966">Cell projection</keyword>
<dbReference type="PANTHER" id="PTHR34982">
    <property type="entry name" value="YOP PROTEINS TRANSLOCATION PROTEIN L"/>
    <property type="match status" value="1"/>
</dbReference>
<dbReference type="GO" id="GO:0015031">
    <property type="term" value="P:protein transport"/>
    <property type="evidence" value="ECO:0007669"/>
    <property type="project" value="UniProtKB-KW"/>
</dbReference>
<gene>
    <name evidence="3" type="ORF">GGQ96_000787</name>
</gene>
<organism evidence="3 4">
    <name type="scientific">Sphingomonas abaci</name>
    <dbReference type="NCBI Taxonomy" id="237611"/>
    <lineage>
        <taxon>Bacteria</taxon>
        <taxon>Pseudomonadati</taxon>
        <taxon>Pseudomonadota</taxon>
        <taxon>Alphaproteobacteria</taxon>
        <taxon>Sphingomonadales</taxon>
        <taxon>Sphingomonadaceae</taxon>
        <taxon>Sphingomonas</taxon>
    </lineage>
</organism>
<keyword evidence="2" id="KW-0653">Protein transport</keyword>
<name>A0A7W7EX23_9SPHN</name>
<evidence type="ECO:0000313" key="4">
    <source>
        <dbReference type="Proteomes" id="UP000574769"/>
    </source>
</evidence>
<dbReference type="EMBL" id="JACHNY010000001">
    <property type="protein sequence ID" value="MBB4616681.1"/>
    <property type="molecule type" value="Genomic_DNA"/>
</dbReference>
<keyword evidence="3" id="KW-0969">Cilium</keyword>
<evidence type="ECO:0000256" key="2">
    <source>
        <dbReference type="ARBA" id="ARBA00022927"/>
    </source>
</evidence>
<reference evidence="3 4" key="1">
    <citation type="submission" date="2020-08" db="EMBL/GenBank/DDBJ databases">
        <title>Genomic Encyclopedia of Type Strains, Phase IV (KMG-IV): sequencing the most valuable type-strain genomes for metagenomic binning, comparative biology and taxonomic classification.</title>
        <authorList>
            <person name="Goeker M."/>
        </authorList>
    </citation>
    <scope>NUCLEOTIDE SEQUENCE [LARGE SCALE GENOMIC DNA]</scope>
    <source>
        <strain evidence="3 4">DSM 15867</strain>
    </source>
</reference>
<dbReference type="RefSeq" id="WP_184111682.1">
    <property type="nucleotide sequence ID" value="NZ_JACHNY010000001.1"/>
</dbReference>
<keyword evidence="3" id="KW-0282">Flagellum</keyword>
<dbReference type="AlphaFoldDB" id="A0A7W7EX23"/>
<dbReference type="GO" id="GO:0005829">
    <property type="term" value="C:cytosol"/>
    <property type="evidence" value="ECO:0007669"/>
    <property type="project" value="TreeGrafter"/>
</dbReference>
<dbReference type="InterPro" id="IPR051472">
    <property type="entry name" value="T3SS_Stator/FliH"/>
</dbReference>
<accession>A0A7W7EX23</accession>